<accession>A0A6L3V5Z5</accession>
<evidence type="ECO:0000256" key="1">
    <source>
        <dbReference type="SAM" id="Phobius"/>
    </source>
</evidence>
<feature type="transmembrane region" description="Helical" evidence="1">
    <location>
        <begin position="62"/>
        <end position="79"/>
    </location>
</feature>
<dbReference type="OrthoDB" id="2901913at2"/>
<keyword evidence="2" id="KW-0732">Signal</keyword>
<reference evidence="3 4" key="1">
    <citation type="journal article" date="2016" name="Antonie Van Leeuwenhoek">
        <title>Bacillus depressus sp. nov., isolated from soil of a sunflower field.</title>
        <authorList>
            <person name="Wei X."/>
            <person name="Xin D."/>
            <person name="Xin Y."/>
            <person name="Zhang H."/>
            <person name="Wang T."/>
            <person name="Zhang J."/>
        </authorList>
    </citation>
    <scope>NUCLEOTIDE SEQUENCE [LARGE SCALE GENOMIC DNA]</scope>
    <source>
        <strain evidence="3 4">BZ1</strain>
    </source>
</reference>
<proteinExistence type="predicted"/>
<evidence type="ECO:0000256" key="2">
    <source>
        <dbReference type="SAM" id="SignalP"/>
    </source>
</evidence>
<evidence type="ECO:0000313" key="3">
    <source>
        <dbReference type="EMBL" id="KAB2331108.1"/>
    </source>
</evidence>
<name>A0A6L3V5Z5_9BACI</name>
<keyword evidence="1" id="KW-0812">Transmembrane</keyword>
<keyword evidence="1" id="KW-0472">Membrane</keyword>
<feature type="signal peptide" evidence="2">
    <location>
        <begin position="1"/>
        <end position="19"/>
    </location>
</feature>
<organism evidence="3 4">
    <name type="scientific">Cytobacillus depressus</name>
    <dbReference type="NCBI Taxonomy" id="1602942"/>
    <lineage>
        <taxon>Bacteria</taxon>
        <taxon>Bacillati</taxon>
        <taxon>Bacillota</taxon>
        <taxon>Bacilli</taxon>
        <taxon>Bacillales</taxon>
        <taxon>Bacillaceae</taxon>
        <taxon>Cytobacillus</taxon>
    </lineage>
</organism>
<dbReference type="RefSeq" id="WP_151536304.1">
    <property type="nucleotide sequence ID" value="NZ_WBOS01000012.1"/>
</dbReference>
<comment type="caution">
    <text evidence="3">The sequence shown here is derived from an EMBL/GenBank/DDBJ whole genome shotgun (WGS) entry which is preliminary data.</text>
</comment>
<dbReference type="AlphaFoldDB" id="A0A6L3V5Z5"/>
<protein>
    <submittedName>
        <fullName evidence="3">Uncharacterized protein</fullName>
    </submittedName>
</protein>
<dbReference type="Proteomes" id="UP000481030">
    <property type="component" value="Unassembled WGS sequence"/>
</dbReference>
<evidence type="ECO:0000313" key="4">
    <source>
        <dbReference type="Proteomes" id="UP000481030"/>
    </source>
</evidence>
<keyword evidence="4" id="KW-1185">Reference proteome</keyword>
<gene>
    <name evidence="3" type="ORF">F7731_18680</name>
</gene>
<sequence>MKKSKVISFALLFVFSAFLITQYPGGHTKAFVSHEQKAVMSSDSLEEFLLKEDIKKNLFKPTFNMEAKCVLALAFFLFYSKLIRSSRKNIFFTPVFYQSNYVIHSPSFS</sequence>
<dbReference type="EMBL" id="WBOS01000012">
    <property type="protein sequence ID" value="KAB2331108.1"/>
    <property type="molecule type" value="Genomic_DNA"/>
</dbReference>
<feature type="chain" id="PRO_5039350438" evidence="2">
    <location>
        <begin position="20"/>
        <end position="109"/>
    </location>
</feature>
<keyword evidence="1" id="KW-1133">Transmembrane helix</keyword>